<comment type="similarity">
    <text evidence="2">Belongs to the UPF0718 family.</text>
</comment>
<dbReference type="InterPro" id="IPR052923">
    <property type="entry name" value="UPF0718"/>
</dbReference>
<dbReference type="RefSeq" id="WP_328280885.1">
    <property type="nucleotide sequence ID" value="NZ_JARTLD010000054.1"/>
</dbReference>
<evidence type="ECO:0000256" key="1">
    <source>
        <dbReference type="ARBA" id="ARBA00004651"/>
    </source>
</evidence>
<feature type="transmembrane region" description="Helical" evidence="7">
    <location>
        <begin position="42"/>
        <end position="68"/>
    </location>
</feature>
<evidence type="ECO:0000256" key="2">
    <source>
        <dbReference type="ARBA" id="ARBA00006386"/>
    </source>
</evidence>
<feature type="transmembrane region" description="Helical" evidence="7">
    <location>
        <begin position="153"/>
        <end position="170"/>
    </location>
</feature>
<protein>
    <submittedName>
        <fullName evidence="8">Permease</fullName>
    </submittedName>
</protein>
<feature type="transmembrane region" description="Helical" evidence="7">
    <location>
        <begin position="117"/>
        <end position="141"/>
    </location>
</feature>
<comment type="subcellular location">
    <subcellularLocation>
        <location evidence="1">Cell membrane</location>
        <topology evidence="1">Multi-pass membrane protein</topology>
    </subcellularLocation>
</comment>
<keyword evidence="6 7" id="KW-0472">Membrane</keyword>
<feature type="transmembrane region" description="Helical" evidence="7">
    <location>
        <begin position="221"/>
        <end position="240"/>
    </location>
</feature>
<evidence type="ECO:0000256" key="7">
    <source>
        <dbReference type="SAM" id="Phobius"/>
    </source>
</evidence>
<dbReference type="PANTHER" id="PTHR34184:SF4">
    <property type="entry name" value="UPF0718 PROTEIN YCGR"/>
    <property type="match status" value="1"/>
</dbReference>
<accession>A0ABU6PXY9</accession>
<evidence type="ECO:0000256" key="4">
    <source>
        <dbReference type="ARBA" id="ARBA00022692"/>
    </source>
</evidence>
<keyword evidence="3" id="KW-1003">Cell membrane</keyword>
<keyword evidence="9" id="KW-1185">Reference proteome</keyword>
<feature type="transmembrane region" description="Helical" evidence="7">
    <location>
        <begin position="312"/>
        <end position="333"/>
    </location>
</feature>
<reference evidence="8 9" key="1">
    <citation type="submission" date="2023-03" db="EMBL/GenBank/DDBJ databases">
        <title>Bacillus Genome Sequencing.</title>
        <authorList>
            <person name="Dunlap C."/>
        </authorList>
    </citation>
    <scope>NUCLEOTIDE SEQUENCE [LARGE SCALE GENOMIC DNA]</scope>
    <source>
        <strain evidence="8 9">NRS-52</strain>
    </source>
</reference>
<keyword evidence="5 7" id="KW-1133">Transmembrane helix</keyword>
<name>A0ABU6PXY9_9BACL</name>
<feature type="transmembrane region" description="Helical" evidence="7">
    <location>
        <begin position="80"/>
        <end position="97"/>
    </location>
</feature>
<sequence>MKWNSYLIAGASLVVMIVLYLLSTQDPGTLLYHPKLQIFKMMFVSIIIEAMPFILIGVVVSALLEVFVSEGTIQRMIPRNPILGIVAASLIGIIFPICECGMVPAVRRLIQKGMPLYVATAFIAVGPILNPIVFWSTYTAFRSRPDIAYSRMGLAFLTALILGLIVYRFVNPNQLRHQDAVSGQAATIPAPLAVDKAAVSPPLGQRLLEVMNHAVGEFFEMGKYLMFGALLVGVLLAFVGKESLVGWGQGPVHANVLMMGLGFLLSLCSTSDAFVAQSFLTTFSGGALVAFMVLGPMLNLKGILMMTAVFKARFVIVYSSLVIVLVYGGTWLLEKCWLA</sequence>
<organism evidence="8 9">
    <name type="scientific">Paenibacillus chibensis</name>
    <dbReference type="NCBI Taxonomy" id="59846"/>
    <lineage>
        <taxon>Bacteria</taxon>
        <taxon>Bacillati</taxon>
        <taxon>Bacillota</taxon>
        <taxon>Bacilli</taxon>
        <taxon>Bacillales</taxon>
        <taxon>Paenibacillaceae</taxon>
        <taxon>Paenibacillus</taxon>
    </lineage>
</organism>
<dbReference type="EMBL" id="JARTLD010000054">
    <property type="protein sequence ID" value="MED5019753.1"/>
    <property type="molecule type" value="Genomic_DNA"/>
</dbReference>
<gene>
    <name evidence="8" type="ORF">P9847_20885</name>
</gene>
<dbReference type="Pfam" id="PF03773">
    <property type="entry name" value="ArsP_1"/>
    <property type="match status" value="1"/>
</dbReference>
<evidence type="ECO:0000256" key="3">
    <source>
        <dbReference type="ARBA" id="ARBA00022475"/>
    </source>
</evidence>
<dbReference type="InterPro" id="IPR005524">
    <property type="entry name" value="DUF318"/>
</dbReference>
<proteinExistence type="inferred from homology"/>
<evidence type="ECO:0000256" key="5">
    <source>
        <dbReference type="ARBA" id="ARBA00022989"/>
    </source>
</evidence>
<feature type="transmembrane region" description="Helical" evidence="7">
    <location>
        <begin position="280"/>
        <end position="300"/>
    </location>
</feature>
<feature type="transmembrane region" description="Helical" evidence="7">
    <location>
        <begin position="252"/>
        <end position="274"/>
    </location>
</feature>
<dbReference type="Proteomes" id="UP001343257">
    <property type="component" value="Unassembled WGS sequence"/>
</dbReference>
<evidence type="ECO:0000313" key="9">
    <source>
        <dbReference type="Proteomes" id="UP001343257"/>
    </source>
</evidence>
<keyword evidence="4 7" id="KW-0812">Transmembrane</keyword>
<feature type="transmembrane region" description="Helical" evidence="7">
    <location>
        <begin position="5"/>
        <end position="22"/>
    </location>
</feature>
<comment type="caution">
    <text evidence="8">The sequence shown here is derived from an EMBL/GenBank/DDBJ whole genome shotgun (WGS) entry which is preliminary data.</text>
</comment>
<evidence type="ECO:0000313" key="8">
    <source>
        <dbReference type="EMBL" id="MED5019753.1"/>
    </source>
</evidence>
<dbReference type="PANTHER" id="PTHR34184">
    <property type="entry name" value="UPF0718 PROTEIN YCGR"/>
    <property type="match status" value="1"/>
</dbReference>
<evidence type="ECO:0000256" key="6">
    <source>
        <dbReference type="ARBA" id="ARBA00023136"/>
    </source>
</evidence>